<dbReference type="Gene3D" id="1.10.1220.10">
    <property type="entry name" value="Met repressor-like"/>
    <property type="match status" value="1"/>
</dbReference>
<dbReference type="RefSeq" id="WP_011640595.1">
    <property type="nucleotide sequence ID" value="NC_008346.1"/>
</dbReference>
<name>Q0AXR2_SYNWW</name>
<dbReference type="Proteomes" id="UP000001968">
    <property type="component" value="Chromosome"/>
</dbReference>
<dbReference type="GO" id="GO:0006351">
    <property type="term" value="P:DNA-templated transcription"/>
    <property type="evidence" value="ECO:0007669"/>
    <property type="project" value="TreeGrafter"/>
</dbReference>
<sequence>MAKSSNLYIRIEPEIKEQAEKVFEGLGISMSNAVGLFLRQVVINQAIPFELKLAPDGIKPVDTMMEAEFNTELEKGYAEYLAGHGRSAKEVFSNIRKGLNT</sequence>
<keyword evidence="4" id="KW-1185">Reference proteome</keyword>
<dbReference type="KEGG" id="swo:Swol_1183"/>
<accession>Q0AXR2</accession>
<dbReference type="InterPro" id="IPR013321">
    <property type="entry name" value="Arc_rbn_hlx_hlx"/>
</dbReference>
<dbReference type="STRING" id="335541.Swol_1183"/>
<dbReference type="EMBL" id="CP000448">
    <property type="protein sequence ID" value="ABI68492.1"/>
    <property type="molecule type" value="Genomic_DNA"/>
</dbReference>
<gene>
    <name evidence="3" type="ordered locus">Swol_1183</name>
</gene>
<dbReference type="PANTHER" id="PTHR38781">
    <property type="entry name" value="ANTITOXIN DINJ-RELATED"/>
    <property type="match status" value="1"/>
</dbReference>
<protein>
    <recommendedName>
        <fullName evidence="5">Addiction module antitoxin, RelB/DinJ family</fullName>
    </recommendedName>
</protein>
<evidence type="ECO:0000313" key="3">
    <source>
        <dbReference type="EMBL" id="ABI68492.1"/>
    </source>
</evidence>
<dbReference type="Pfam" id="PF04221">
    <property type="entry name" value="RelB"/>
    <property type="match status" value="1"/>
</dbReference>
<comment type="similarity">
    <text evidence="1">Belongs to the RelB/DinJ antitoxin family.</text>
</comment>
<dbReference type="AlphaFoldDB" id="Q0AXR2"/>
<evidence type="ECO:0008006" key="5">
    <source>
        <dbReference type="Google" id="ProtNLM"/>
    </source>
</evidence>
<evidence type="ECO:0000313" key="4">
    <source>
        <dbReference type="Proteomes" id="UP000001968"/>
    </source>
</evidence>
<dbReference type="eggNOG" id="COG3077">
    <property type="taxonomic scope" value="Bacteria"/>
</dbReference>
<dbReference type="GO" id="GO:0006355">
    <property type="term" value="P:regulation of DNA-templated transcription"/>
    <property type="evidence" value="ECO:0007669"/>
    <property type="project" value="InterPro"/>
</dbReference>
<dbReference type="InterPro" id="IPR007337">
    <property type="entry name" value="RelB/DinJ"/>
</dbReference>
<dbReference type="PANTHER" id="PTHR38781:SF1">
    <property type="entry name" value="ANTITOXIN DINJ-RELATED"/>
    <property type="match status" value="1"/>
</dbReference>
<proteinExistence type="inferred from homology"/>
<reference evidence="4" key="1">
    <citation type="journal article" date="2010" name="Environ. Microbiol.">
        <title>The genome of Syntrophomonas wolfei: new insights into syntrophic metabolism and biohydrogen production.</title>
        <authorList>
            <person name="Sieber J.R."/>
            <person name="Sims D.R."/>
            <person name="Han C."/>
            <person name="Kim E."/>
            <person name="Lykidis A."/>
            <person name="Lapidus A.L."/>
            <person name="McDonnald E."/>
            <person name="Rohlin L."/>
            <person name="Culley D.E."/>
            <person name="Gunsalus R."/>
            <person name="McInerney M.J."/>
        </authorList>
    </citation>
    <scope>NUCLEOTIDE SEQUENCE [LARGE SCALE GENOMIC DNA]</scope>
    <source>
        <strain evidence="4">DSM 2245B / Goettingen</strain>
    </source>
</reference>
<keyword evidence="2" id="KW-1277">Toxin-antitoxin system</keyword>
<evidence type="ECO:0000256" key="1">
    <source>
        <dbReference type="ARBA" id="ARBA00010562"/>
    </source>
</evidence>
<organism evidence="3 4">
    <name type="scientific">Syntrophomonas wolfei subsp. wolfei (strain DSM 2245B / Goettingen)</name>
    <dbReference type="NCBI Taxonomy" id="335541"/>
    <lineage>
        <taxon>Bacteria</taxon>
        <taxon>Bacillati</taxon>
        <taxon>Bacillota</taxon>
        <taxon>Clostridia</taxon>
        <taxon>Eubacteriales</taxon>
        <taxon>Syntrophomonadaceae</taxon>
        <taxon>Syntrophomonas</taxon>
    </lineage>
</organism>
<evidence type="ECO:0000256" key="2">
    <source>
        <dbReference type="ARBA" id="ARBA00022649"/>
    </source>
</evidence>
<dbReference type="HOGENOM" id="CLU_154558_0_0_9"/>
<dbReference type="OrthoDB" id="9804867at2"/>
<dbReference type="NCBIfam" id="TIGR02384">
    <property type="entry name" value="RelB_DinJ"/>
    <property type="match status" value="1"/>
</dbReference>